<accession>A0A1P8K2I2</accession>
<dbReference type="Proteomes" id="UP000186609">
    <property type="component" value="Chromosome"/>
</dbReference>
<evidence type="ECO:0000313" key="5">
    <source>
        <dbReference type="EMBL" id="APW40141.1"/>
    </source>
</evidence>
<evidence type="ECO:0000256" key="1">
    <source>
        <dbReference type="ARBA" id="ARBA00006484"/>
    </source>
</evidence>
<dbReference type="InterPro" id="IPR002347">
    <property type="entry name" value="SDR_fam"/>
</dbReference>
<dbReference type="Gene3D" id="3.40.50.720">
    <property type="entry name" value="NAD(P)-binding Rossmann-like Domain"/>
    <property type="match status" value="1"/>
</dbReference>
<dbReference type="Pfam" id="PF00106">
    <property type="entry name" value="adh_short"/>
    <property type="match status" value="1"/>
</dbReference>
<keyword evidence="2" id="KW-0521">NADP</keyword>
<dbReference type="PRINTS" id="PR00080">
    <property type="entry name" value="SDRFAMILY"/>
</dbReference>
<dbReference type="SUPFAM" id="SSF51735">
    <property type="entry name" value="NAD(P)-binding Rossmann-fold domains"/>
    <property type="match status" value="1"/>
</dbReference>
<proteinExistence type="inferred from homology"/>
<dbReference type="PRINTS" id="PR00081">
    <property type="entry name" value="GDHRDH"/>
</dbReference>
<protein>
    <submittedName>
        <fullName evidence="5">Short-chain dehydrogenase</fullName>
    </submittedName>
</protein>
<dbReference type="AlphaFoldDB" id="A0A1P8K2I2"/>
<keyword evidence="6" id="KW-1185">Reference proteome</keyword>
<dbReference type="PANTHER" id="PTHR43963:SF6">
    <property type="entry name" value="CHAIN DEHYDROGENASE FAMILY PROTEIN, PUTATIVE (AFU_ORTHOLOGUE AFUA_3G15350)-RELATED"/>
    <property type="match status" value="1"/>
</dbReference>
<keyword evidence="3" id="KW-0560">Oxidoreductase</keyword>
<reference evidence="5 6" key="1">
    <citation type="submission" date="2017-01" db="EMBL/GenBank/DDBJ databases">
        <authorList>
            <person name="Mah S.A."/>
            <person name="Swanson W.J."/>
            <person name="Moy G.W."/>
            <person name="Vacquier V.D."/>
        </authorList>
    </citation>
    <scope>NUCLEOTIDE SEQUENCE [LARGE SCALE GENOMIC DNA]</scope>
    <source>
        <strain evidence="5 6">DCY110</strain>
    </source>
</reference>
<sequence>MATISPPSLQKIAFITGGNRGIGFETAKQLGQLGILPVIGVRNAEAGQQALTQLREAGVEAEAIVFDATKRADREKAFAYFESRAGRLDILINNAGVYLEGEPGVAQAHTASNVPEHVLRDTLETNFFAPVALTQLLLPLLRKSAAGRIVNLSSILGSLTLHSDPTSPIYEAKATAYDSSKTALNAYTVHLGYELKDSAVKVNSAHPGWVQTSMGGSAAPMSVVDGARTSVILATLPADGPNGGFFHMNDPLPW</sequence>
<dbReference type="PANTHER" id="PTHR43963">
    <property type="entry name" value="CARBONYL REDUCTASE 1-RELATED"/>
    <property type="match status" value="1"/>
</dbReference>
<dbReference type="OrthoDB" id="9789083at2"/>
<dbReference type="GO" id="GO:0016616">
    <property type="term" value="F:oxidoreductase activity, acting on the CH-OH group of donors, NAD or NADP as acceptor"/>
    <property type="evidence" value="ECO:0007669"/>
    <property type="project" value="InterPro"/>
</dbReference>
<evidence type="ECO:0000256" key="3">
    <source>
        <dbReference type="ARBA" id="ARBA00023002"/>
    </source>
</evidence>
<dbReference type="RefSeq" id="WP_076203502.1">
    <property type="nucleotide sequence ID" value="NZ_CP019236.1"/>
</dbReference>
<organism evidence="5 6">
    <name type="scientific">Rhodoferax koreensis</name>
    <dbReference type="NCBI Taxonomy" id="1842727"/>
    <lineage>
        <taxon>Bacteria</taxon>
        <taxon>Pseudomonadati</taxon>
        <taxon>Pseudomonadota</taxon>
        <taxon>Betaproteobacteria</taxon>
        <taxon>Burkholderiales</taxon>
        <taxon>Comamonadaceae</taxon>
        <taxon>Rhodoferax</taxon>
    </lineage>
</organism>
<comment type="similarity">
    <text evidence="1 4">Belongs to the short-chain dehydrogenases/reductases (SDR) family.</text>
</comment>
<evidence type="ECO:0000256" key="4">
    <source>
        <dbReference type="RuleBase" id="RU000363"/>
    </source>
</evidence>
<dbReference type="KEGG" id="rhy:RD110_25470"/>
<name>A0A1P8K2I2_9BURK</name>
<gene>
    <name evidence="5" type="ORF">RD110_25470</name>
</gene>
<evidence type="ECO:0000256" key="2">
    <source>
        <dbReference type="ARBA" id="ARBA00022857"/>
    </source>
</evidence>
<evidence type="ECO:0000313" key="6">
    <source>
        <dbReference type="Proteomes" id="UP000186609"/>
    </source>
</evidence>
<dbReference type="STRING" id="1842727.RD110_25470"/>
<dbReference type="InterPro" id="IPR036291">
    <property type="entry name" value="NAD(P)-bd_dom_sf"/>
</dbReference>
<dbReference type="CDD" id="cd05324">
    <property type="entry name" value="carb_red_PTCR-like_SDR_c"/>
    <property type="match status" value="1"/>
</dbReference>
<dbReference type="EMBL" id="CP019236">
    <property type="protein sequence ID" value="APW40141.1"/>
    <property type="molecule type" value="Genomic_DNA"/>
</dbReference>
<dbReference type="InterPro" id="IPR045313">
    <property type="entry name" value="CBR1-like"/>
</dbReference>